<feature type="domain" description="Histidine kinase" evidence="13">
    <location>
        <begin position="257"/>
        <end position="519"/>
    </location>
</feature>
<dbReference type="InterPro" id="IPR036890">
    <property type="entry name" value="HATPase_C_sf"/>
</dbReference>
<dbReference type="InterPro" id="IPR050428">
    <property type="entry name" value="TCS_sensor_his_kinase"/>
</dbReference>
<dbReference type="InterPro" id="IPR003594">
    <property type="entry name" value="HATPase_dom"/>
</dbReference>
<sequence>MRRPRLRPRSLAARLTAGVLCLTAAALLAFGAAGAVLLHRSLVDDVDARLHGLAGGPPPGGDRGGDASAEDRPQPPPLPTDLRELSVDADGAVRWSVGQTEDDASGPDVSALDPAGLERAGDAPFTLPDSAGGADWRVVSSARPDGSYRLVAQSLAGVERTLERLVLIEAALGALLLAALGAGAAGLVRLQLRPLRRIERTAAAIAGGDLGERVPDADPATETGRLGAALNTMLAELAASLQERTAAAERMRRFAADASHELRTPLASVHGFAELYRQSRAAGKVAGDPAVDQWMSRIEAQADRMSSLVDDLMLLSRFDSAPDLVRVPLDLRDVAEEAVLDARARAPGTPVELDAPVPVPFTGDGDRLRRILANLLANALVHPPEGTPVRVSVGRTAAPPRPGPGAAGGPGEAGEEKGGEPEGSAGKRGEAGEAGPREEAEPEFAVVSVHDDGPGIPAADVPRVFDRFHRVEESRSRDRGGSGLGLAITAALAAAHGGYIHLDTGRGKGTTFTVVLPLP</sequence>
<dbReference type="PROSITE" id="PS50109">
    <property type="entry name" value="HIS_KIN"/>
    <property type="match status" value="1"/>
</dbReference>
<dbReference type="GO" id="GO:0005886">
    <property type="term" value="C:plasma membrane"/>
    <property type="evidence" value="ECO:0007669"/>
    <property type="project" value="UniProtKB-SubCell"/>
</dbReference>
<dbReference type="PRINTS" id="PR00344">
    <property type="entry name" value="BCTRLSENSOR"/>
</dbReference>
<dbReference type="EC" id="2.7.13.3" evidence="3"/>
<keyword evidence="16" id="KW-1185">Reference proteome</keyword>
<dbReference type="SUPFAM" id="SSF158472">
    <property type="entry name" value="HAMP domain-like"/>
    <property type="match status" value="1"/>
</dbReference>
<dbReference type="Pfam" id="PF02518">
    <property type="entry name" value="HATPase_c"/>
    <property type="match status" value="1"/>
</dbReference>
<feature type="compositionally biased region" description="Basic and acidic residues" evidence="11">
    <location>
        <begin position="414"/>
        <end position="439"/>
    </location>
</feature>
<evidence type="ECO:0000256" key="1">
    <source>
        <dbReference type="ARBA" id="ARBA00000085"/>
    </source>
</evidence>
<evidence type="ECO:0000259" key="14">
    <source>
        <dbReference type="PROSITE" id="PS50885"/>
    </source>
</evidence>
<gene>
    <name evidence="15" type="ORF">HDA36_002353</name>
</gene>
<dbReference type="SMART" id="SM00388">
    <property type="entry name" value="HisKA"/>
    <property type="match status" value="1"/>
</dbReference>
<keyword evidence="9" id="KW-0902">Two-component regulatory system</keyword>
<dbReference type="SUPFAM" id="SSF47384">
    <property type="entry name" value="Homodimeric domain of signal transducing histidine kinase"/>
    <property type="match status" value="1"/>
</dbReference>
<evidence type="ECO:0000256" key="6">
    <source>
        <dbReference type="ARBA" id="ARBA00022692"/>
    </source>
</evidence>
<keyword evidence="10 12" id="KW-0472">Membrane</keyword>
<keyword evidence="7 15" id="KW-0418">Kinase</keyword>
<evidence type="ECO:0000256" key="7">
    <source>
        <dbReference type="ARBA" id="ARBA00022777"/>
    </source>
</evidence>
<comment type="caution">
    <text evidence="15">The sequence shown here is derived from an EMBL/GenBank/DDBJ whole genome shotgun (WGS) entry which is preliminary data.</text>
</comment>
<evidence type="ECO:0000259" key="13">
    <source>
        <dbReference type="PROSITE" id="PS50109"/>
    </source>
</evidence>
<dbReference type="Proteomes" id="UP000572635">
    <property type="component" value="Unassembled WGS sequence"/>
</dbReference>
<evidence type="ECO:0000313" key="15">
    <source>
        <dbReference type="EMBL" id="MBB5432269.1"/>
    </source>
</evidence>
<feature type="region of interest" description="Disordered" evidence="11">
    <location>
        <begin position="98"/>
        <end position="128"/>
    </location>
</feature>
<feature type="region of interest" description="Disordered" evidence="11">
    <location>
        <begin position="383"/>
        <end position="442"/>
    </location>
</feature>
<dbReference type="PROSITE" id="PS50885">
    <property type="entry name" value="HAMP"/>
    <property type="match status" value="1"/>
</dbReference>
<dbReference type="Gene3D" id="6.10.340.10">
    <property type="match status" value="1"/>
</dbReference>
<evidence type="ECO:0000256" key="8">
    <source>
        <dbReference type="ARBA" id="ARBA00022989"/>
    </source>
</evidence>
<organism evidence="15 16">
    <name type="scientific">Nocardiopsis composta</name>
    <dbReference type="NCBI Taxonomy" id="157465"/>
    <lineage>
        <taxon>Bacteria</taxon>
        <taxon>Bacillati</taxon>
        <taxon>Actinomycetota</taxon>
        <taxon>Actinomycetes</taxon>
        <taxon>Streptosporangiales</taxon>
        <taxon>Nocardiopsidaceae</taxon>
        <taxon>Nocardiopsis</taxon>
    </lineage>
</organism>
<evidence type="ECO:0000256" key="9">
    <source>
        <dbReference type="ARBA" id="ARBA00023012"/>
    </source>
</evidence>
<dbReference type="Gene3D" id="3.30.565.10">
    <property type="entry name" value="Histidine kinase-like ATPase, C-terminal domain"/>
    <property type="match status" value="1"/>
</dbReference>
<dbReference type="Pfam" id="PF00672">
    <property type="entry name" value="HAMP"/>
    <property type="match status" value="1"/>
</dbReference>
<evidence type="ECO:0000256" key="11">
    <source>
        <dbReference type="SAM" id="MobiDB-lite"/>
    </source>
</evidence>
<feature type="compositionally biased region" description="Basic and acidic residues" evidence="11">
    <location>
        <begin position="63"/>
        <end position="73"/>
    </location>
</feature>
<dbReference type="Pfam" id="PF00512">
    <property type="entry name" value="HisKA"/>
    <property type="match status" value="1"/>
</dbReference>
<keyword evidence="8 12" id="KW-1133">Transmembrane helix</keyword>
<dbReference type="CDD" id="cd00082">
    <property type="entry name" value="HisKA"/>
    <property type="match status" value="1"/>
</dbReference>
<feature type="domain" description="HAMP" evidence="14">
    <location>
        <begin position="189"/>
        <end position="242"/>
    </location>
</feature>
<reference evidence="15 16" key="1">
    <citation type="submission" date="2020-08" db="EMBL/GenBank/DDBJ databases">
        <title>Sequencing the genomes of 1000 actinobacteria strains.</title>
        <authorList>
            <person name="Klenk H.-P."/>
        </authorList>
    </citation>
    <scope>NUCLEOTIDE SEQUENCE [LARGE SCALE GENOMIC DNA]</scope>
    <source>
        <strain evidence="15 16">DSM 44551</strain>
    </source>
</reference>
<dbReference type="PANTHER" id="PTHR45436">
    <property type="entry name" value="SENSOR HISTIDINE KINASE YKOH"/>
    <property type="match status" value="1"/>
</dbReference>
<dbReference type="InterPro" id="IPR004358">
    <property type="entry name" value="Sig_transdc_His_kin-like_C"/>
</dbReference>
<keyword evidence="4" id="KW-0597">Phosphoprotein</keyword>
<proteinExistence type="predicted"/>
<dbReference type="PANTHER" id="PTHR45436:SF5">
    <property type="entry name" value="SENSOR HISTIDINE KINASE TRCS"/>
    <property type="match status" value="1"/>
</dbReference>
<dbReference type="GO" id="GO:0000155">
    <property type="term" value="F:phosphorelay sensor kinase activity"/>
    <property type="evidence" value="ECO:0007669"/>
    <property type="project" value="InterPro"/>
</dbReference>
<dbReference type="RefSeq" id="WP_184391857.1">
    <property type="nucleotide sequence ID" value="NZ_BAAAJD010000069.1"/>
</dbReference>
<dbReference type="Gene3D" id="1.10.287.130">
    <property type="match status" value="1"/>
</dbReference>
<dbReference type="SMART" id="SM00304">
    <property type="entry name" value="HAMP"/>
    <property type="match status" value="1"/>
</dbReference>
<dbReference type="SUPFAM" id="SSF55874">
    <property type="entry name" value="ATPase domain of HSP90 chaperone/DNA topoisomerase II/histidine kinase"/>
    <property type="match status" value="1"/>
</dbReference>
<dbReference type="AlphaFoldDB" id="A0A7W8QLM4"/>
<dbReference type="InterPro" id="IPR003660">
    <property type="entry name" value="HAMP_dom"/>
</dbReference>
<dbReference type="SMART" id="SM00387">
    <property type="entry name" value="HATPase_c"/>
    <property type="match status" value="1"/>
</dbReference>
<feature type="region of interest" description="Disordered" evidence="11">
    <location>
        <begin position="53"/>
        <end position="83"/>
    </location>
</feature>
<evidence type="ECO:0000256" key="3">
    <source>
        <dbReference type="ARBA" id="ARBA00012438"/>
    </source>
</evidence>
<evidence type="ECO:0000256" key="5">
    <source>
        <dbReference type="ARBA" id="ARBA00022679"/>
    </source>
</evidence>
<feature type="transmembrane region" description="Helical" evidence="12">
    <location>
        <begin position="170"/>
        <end position="190"/>
    </location>
</feature>
<dbReference type="CDD" id="cd06225">
    <property type="entry name" value="HAMP"/>
    <property type="match status" value="1"/>
</dbReference>
<keyword evidence="6 12" id="KW-0812">Transmembrane</keyword>
<evidence type="ECO:0000256" key="2">
    <source>
        <dbReference type="ARBA" id="ARBA00004236"/>
    </source>
</evidence>
<dbReference type="InterPro" id="IPR003661">
    <property type="entry name" value="HisK_dim/P_dom"/>
</dbReference>
<dbReference type="InterPro" id="IPR036097">
    <property type="entry name" value="HisK_dim/P_sf"/>
</dbReference>
<dbReference type="EMBL" id="JACHDB010000001">
    <property type="protein sequence ID" value="MBB5432269.1"/>
    <property type="molecule type" value="Genomic_DNA"/>
</dbReference>
<keyword evidence="5 15" id="KW-0808">Transferase</keyword>
<protein>
    <recommendedName>
        <fullName evidence="3">histidine kinase</fullName>
        <ecNumber evidence="3">2.7.13.3</ecNumber>
    </recommendedName>
</protein>
<evidence type="ECO:0000256" key="12">
    <source>
        <dbReference type="SAM" id="Phobius"/>
    </source>
</evidence>
<comment type="subcellular location">
    <subcellularLocation>
        <location evidence="2">Cell membrane</location>
    </subcellularLocation>
</comment>
<name>A0A7W8QLM4_9ACTN</name>
<dbReference type="CDD" id="cd00075">
    <property type="entry name" value="HATPase"/>
    <property type="match status" value="1"/>
</dbReference>
<evidence type="ECO:0000313" key="16">
    <source>
        <dbReference type="Proteomes" id="UP000572635"/>
    </source>
</evidence>
<accession>A0A7W8QLM4</accession>
<dbReference type="InterPro" id="IPR005467">
    <property type="entry name" value="His_kinase_dom"/>
</dbReference>
<dbReference type="FunFam" id="1.10.287.130:FF:000001">
    <property type="entry name" value="Two-component sensor histidine kinase"/>
    <property type="match status" value="1"/>
</dbReference>
<evidence type="ECO:0000256" key="10">
    <source>
        <dbReference type="ARBA" id="ARBA00023136"/>
    </source>
</evidence>
<comment type="catalytic activity">
    <reaction evidence="1">
        <text>ATP + protein L-histidine = ADP + protein N-phospho-L-histidine.</text>
        <dbReference type="EC" id="2.7.13.3"/>
    </reaction>
</comment>
<evidence type="ECO:0000256" key="4">
    <source>
        <dbReference type="ARBA" id="ARBA00022553"/>
    </source>
</evidence>